<gene>
    <name evidence="1" type="ORF">BCR43DRAFT_189708</name>
</gene>
<dbReference type="STRING" id="13706.A0A1X2HQR2"/>
<reference evidence="1 2" key="1">
    <citation type="submission" date="2016-07" db="EMBL/GenBank/DDBJ databases">
        <title>Pervasive Adenine N6-methylation of Active Genes in Fungi.</title>
        <authorList>
            <consortium name="DOE Joint Genome Institute"/>
            <person name="Mondo S.J."/>
            <person name="Dannebaum R.O."/>
            <person name="Kuo R.C."/>
            <person name="Labutti K."/>
            <person name="Haridas S."/>
            <person name="Kuo A."/>
            <person name="Salamov A."/>
            <person name="Ahrendt S.R."/>
            <person name="Lipzen A."/>
            <person name="Sullivan W."/>
            <person name="Andreopoulos W.B."/>
            <person name="Clum A."/>
            <person name="Lindquist E."/>
            <person name="Daum C."/>
            <person name="Ramamoorthy G.K."/>
            <person name="Gryganskyi A."/>
            <person name="Culley D."/>
            <person name="Magnuson J.K."/>
            <person name="James T.Y."/>
            <person name="O'Malley M.A."/>
            <person name="Stajich J.E."/>
            <person name="Spatafora J.W."/>
            <person name="Visel A."/>
            <person name="Grigoriev I.V."/>
        </authorList>
    </citation>
    <scope>NUCLEOTIDE SEQUENCE [LARGE SCALE GENOMIC DNA]</scope>
    <source>
        <strain evidence="1 2">NRRL 2496</strain>
    </source>
</reference>
<name>A0A1X2HQR2_SYNRA</name>
<dbReference type="InParanoid" id="A0A1X2HQR2"/>
<comment type="caution">
    <text evidence="1">The sequence shown here is derived from an EMBL/GenBank/DDBJ whole genome shotgun (WGS) entry which is preliminary data.</text>
</comment>
<organism evidence="1 2">
    <name type="scientific">Syncephalastrum racemosum</name>
    <name type="common">Filamentous fungus</name>
    <dbReference type="NCBI Taxonomy" id="13706"/>
    <lineage>
        <taxon>Eukaryota</taxon>
        <taxon>Fungi</taxon>
        <taxon>Fungi incertae sedis</taxon>
        <taxon>Mucoromycota</taxon>
        <taxon>Mucoromycotina</taxon>
        <taxon>Mucoromycetes</taxon>
        <taxon>Mucorales</taxon>
        <taxon>Syncephalastraceae</taxon>
        <taxon>Syncephalastrum</taxon>
    </lineage>
</organism>
<dbReference type="InterPro" id="IPR027417">
    <property type="entry name" value="P-loop_NTPase"/>
</dbReference>
<accession>A0A1X2HQR2</accession>
<dbReference type="Gene3D" id="3.40.50.300">
    <property type="entry name" value="P-loop containing nucleotide triphosphate hydrolases"/>
    <property type="match status" value="1"/>
</dbReference>
<dbReference type="Proteomes" id="UP000242180">
    <property type="component" value="Unassembled WGS sequence"/>
</dbReference>
<evidence type="ECO:0000313" key="1">
    <source>
        <dbReference type="EMBL" id="ORZ01718.1"/>
    </source>
</evidence>
<sequence length="67" mass="7696">MDQAIARIHRMTQSKQTFIHTVIIKDTIEEGLMDNILKKKSELFRTVVDDDDDEDVGNEDEGVAMMN</sequence>
<dbReference type="EMBL" id="MCGN01000002">
    <property type="protein sequence ID" value="ORZ01718.1"/>
    <property type="molecule type" value="Genomic_DNA"/>
</dbReference>
<dbReference type="AlphaFoldDB" id="A0A1X2HQR2"/>
<keyword evidence="2" id="KW-1185">Reference proteome</keyword>
<proteinExistence type="predicted"/>
<protein>
    <submittedName>
        <fullName evidence="1">Uncharacterized protein</fullName>
    </submittedName>
</protein>
<dbReference type="SUPFAM" id="SSF52540">
    <property type="entry name" value="P-loop containing nucleoside triphosphate hydrolases"/>
    <property type="match status" value="1"/>
</dbReference>
<dbReference type="OrthoDB" id="448448at2759"/>
<evidence type="ECO:0000313" key="2">
    <source>
        <dbReference type="Proteomes" id="UP000242180"/>
    </source>
</evidence>